<keyword evidence="2" id="KW-1185">Reference proteome</keyword>
<sequence length="211" mass="23720">MHTLPAANPLRGAATRMGKKFKRFYLSPFYQIADALKAVSVDSLETINPFILAPWKRRIQTIIDETATELEQKCTAVCIAVSSSARNGVVGIGGAIEIQTSFKADETTTTFSSTLGLQNEHNAYSGELTAMATALSRLPMLRYREIVLLTRNKSSVLTIRKPRQQSGQEQVCRFYKITRKLRLEGNMLKVEWLLLCKGDNLLKRRQRPDKA</sequence>
<dbReference type="HOGENOM" id="CLU_1305185_0_0_1"/>
<protein>
    <recommendedName>
        <fullName evidence="3">RNase H type-1 domain-containing protein</fullName>
    </recommendedName>
</protein>
<name>A0A0C3CUA9_OIDMZ</name>
<evidence type="ECO:0000313" key="2">
    <source>
        <dbReference type="Proteomes" id="UP000054321"/>
    </source>
</evidence>
<reference evidence="1 2" key="1">
    <citation type="submission" date="2014-04" db="EMBL/GenBank/DDBJ databases">
        <authorList>
            <consortium name="DOE Joint Genome Institute"/>
            <person name="Kuo A."/>
            <person name="Martino E."/>
            <person name="Perotto S."/>
            <person name="Kohler A."/>
            <person name="Nagy L.G."/>
            <person name="Floudas D."/>
            <person name="Copeland A."/>
            <person name="Barry K.W."/>
            <person name="Cichocki N."/>
            <person name="Veneault-Fourrey C."/>
            <person name="LaButti K."/>
            <person name="Lindquist E.A."/>
            <person name="Lipzen A."/>
            <person name="Lundell T."/>
            <person name="Morin E."/>
            <person name="Murat C."/>
            <person name="Sun H."/>
            <person name="Tunlid A."/>
            <person name="Henrissat B."/>
            <person name="Grigoriev I.V."/>
            <person name="Hibbett D.S."/>
            <person name="Martin F."/>
            <person name="Nordberg H.P."/>
            <person name="Cantor M.N."/>
            <person name="Hua S.X."/>
        </authorList>
    </citation>
    <scope>NUCLEOTIDE SEQUENCE [LARGE SCALE GENOMIC DNA]</scope>
    <source>
        <strain evidence="1 2">Zn</strain>
    </source>
</reference>
<accession>A0A0C3CUA9</accession>
<proteinExistence type="predicted"/>
<dbReference type="OrthoDB" id="3596079at2759"/>
<dbReference type="EMBL" id="KN832897">
    <property type="protein sequence ID" value="KIM93297.1"/>
    <property type="molecule type" value="Genomic_DNA"/>
</dbReference>
<evidence type="ECO:0008006" key="3">
    <source>
        <dbReference type="Google" id="ProtNLM"/>
    </source>
</evidence>
<reference evidence="2" key="2">
    <citation type="submission" date="2015-01" db="EMBL/GenBank/DDBJ databases">
        <title>Evolutionary Origins and Diversification of the Mycorrhizal Mutualists.</title>
        <authorList>
            <consortium name="DOE Joint Genome Institute"/>
            <consortium name="Mycorrhizal Genomics Consortium"/>
            <person name="Kohler A."/>
            <person name="Kuo A."/>
            <person name="Nagy L.G."/>
            <person name="Floudas D."/>
            <person name="Copeland A."/>
            <person name="Barry K.W."/>
            <person name="Cichocki N."/>
            <person name="Veneault-Fourrey C."/>
            <person name="LaButti K."/>
            <person name="Lindquist E.A."/>
            <person name="Lipzen A."/>
            <person name="Lundell T."/>
            <person name="Morin E."/>
            <person name="Murat C."/>
            <person name="Riley R."/>
            <person name="Ohm R."/>
            <person name="Sun H."/>
            <person name="Tunlid A."/>
            <person name="Henrissat B."/>
            <person name="Grigoriev I.V."/>
            <person name="Hibbett D.S."/>
            <person name="Martin F."/>
        </authorList>
    </citation>
    <scope>NUCLEOTIDE SEQUENCE [LARGE SCALE GENOMIC DNA]</scope>
    <source>
        <strain evidence="2">Zn</strain>
    </source>
</reference>
<organism evidence="1 2">
    <name type="scientific">Oidiodendron maius (strain Zn)</name>
    <dbReference type="NCBI Taxonomy" id="913774"/>
    <lineage>
        <taxon>Eukaryota</taxon>
        <taxon>Fungi</taxon>
        <taxon>Dikarya</taxon>
        <taxon>Ascomycota</taxon>
        <taxon>Pezizomycotina</taxon>
        <taxon>Leotiomycetes</taxon>
        <taxon>Leotiomycetes incertae sedis</taxon>
        <taxon>Myxotrichaceae</taxon>
        <taxon>Oidiodendron</taxon>
    </lineage>
</organism>
<dbReference type="Proteomes" id="UP000054321">
    <property type="component" value="Unassembled WGS sequence"/>
</dbReference>
<dbReference type="InParanoid" id="A0A0C3CUA9"/>
<evidence type="ECO:0000313" key="1">
    <source>
        <dbReference type="EMBL" id="KIM93297.1"/>
    </source>
</evidence>
<gene>
    <name evidence="1" type="ORF">OIDMADRAFT_61792</name>
</gene>
<dbReference type="AlphaFoldDB" id="A0A0C3CUA9"/>